<dbReference type="AlphaFoldDB" id="A0A9D4ACC0"/>
<evidence type="ECO:0000313" key="1">
    <source>
        <dbReference type="EMBL" id="KAH1106231.1"/>
    </source>
</evidence>
<evidence type="ECO:0000313" key="2">
    <source>
        <dbReference type="Proteomes" id="UP000828251"/>
    </source>
</evidence>
<proteinExistence type="predicted"/>
<comment type="caution">
    <text evidence="1">The sequence shown here is derived from an EMBL/GenBank/DDBJ whole genome shotgun (WGS) entry which is preliminary data.</text>
</comment>
<protein>
    <submittedName>
        <fullName evidence="1">Uncharacterized protein</fullName>
    </submittedName>
</protein>
<dbReference type="Proteomes" id="UP000828251">
    <property type="component" value="Unassembled WGS sequence"/>
</dbReference>
<accession>A0A9D4ACC0</accession>
<gene>
    <name evidence="1" type="ORF">J1N35_009999</name>
</gene>
<organism evidence="1 2">
    <name type="scientific">Gossypium stocksii</name>
    <dbReference type="NCBI Taxonomy" id="47602"/>
    <lineage>
        <taxon>Eukaryota</taxon>
        <taxon>Viridiplantae</taxon>
        <taxon>Streptophyta</taxon>
        <taxon>Embryophyta</taxon>
        <taxon>Tracheophyta</taxon>
        <taxon>Spermatophyta</taxon>
        <taxon>Magnoliopsida</taxon>
        <taxon>eudicotyledons</taxon>
        <taxon>Gunneridae</taxon>
        <taxon>Pentapetalae</taxon>
        <taxon>rosids</taxon>
        <taxon>malvids</taxon>
        <taxon>Malvales</taxon>
        <taxon>Malvaceae</taxon>
        <taxon>Malvoideae</taxon>
        <taxon>Gossypium</taxon>
    </lineage>
</organism>
<keyword evidence="2" id="KW-1185">Reference proteome</keyword>
<dbReference type="EMBL" id="JAIQCV010000004">
    <property type="protein sequence ID" value="KAH1106231.1"/>
    <property type="molecule type" value="Genomic_DNA"/>
</dbReference>
<name>A0A9D4ACC0_9ROSI</name>
<sequence>MYPPPPPSVPYNPSQRSPISVNAVGSSSAYHAFTSGFVESSANLWVIYEVFDEEFLGNRPTTIPNEVDIDRRRGKDGTHVWLDLIRGFLEQTIEEELANLSLLDEEEEAFQEEAVVIDRSFQFCLVG</sequence>
<reference evidence="1 2" key="1">
    <citation type="journal article" date="2021" name="Plant Biotechnol. J.">
        <title>Multi-omics assisted identification of the key and species-specific regulatory components of drought-tolerant mechanisms in Gossypium stocksii.</title>
        <authorList>
            <person name="Yu D."/>
            <person name="Ke L."/>
            <person name="Zhang D."/>
            <person name="Wu Y."/>
            <person name="Sun Y."/>
            <person name="Mei J."/>
            <person name="Sun J."/>
            <person name="Sun Y."/>
        </authorList>
    </citation>
    <scope>NUCLEOTIDE SEQUENCE [LARGE SCALE GENOMIC DNA]</scope>
    <source>
        <strain evidence="2">cv. E1</strain>
        <tissue evidence="1">Leaf</tissue>
    </source>
</reference>